<reference evidence="1 2" key="2">
    <citation type="journal article" date="2016" name="Genome Announc.">
        <title>Complete Genome Sequence of Sphingopyxis macrogoltabida Strain 203N (NBRC 111659), a Polyethylene Glycol Degrader.</title>
        <authorList>
            <person name="Ohtsubo Y."/>
            <person name="Nonoyama S."/>
            <person name="Nagata Y."/>
            <person name="Numata M."/>
            <person name="Tsuchikane K."/>
            <person name="Hosoyama A."/>
            <person name="Yamazoe A."/>
            <person name="Tsuda M."/>
            <person name="Fujita N."/>
            <person name="Kawai F."/>
        </authorList>
    </citation>
    <scope>NUCLEOTIDE SEQUENCE [LARGE SCALE GENOMIC DNA]</scope>
    <source>
        <strain evidence="1 2">203N</strain>
    </source>
</reference>
<gene>
    <name evidence="1" type="ORF">ATM17_23690</name>
</gene>
<organism evidence="1 2">
    <name type="scientific">Sphingopyxis macrogoltabida</name>
    <name type="common">Sphingomonas macrogoltabidus</name>
    <dbReference type="NCBI Taxonomy" id="33050"/>
    <lineage>
        <taxon>Bacteria</taxon>
        <taxon>Pseudomonadati</taxon>
        <taxon>Pseudomonadota</taxon>
        <taxon>Alphaproteobacteria</taxon>
        <taxon>Sphingomonadales</taxon>
        <taxon>Sphingomonadaceae</taxon>
        <taxon>Sphingopyxis</taxon>
    </lineage>
</organism>
<evidence type="ECO:0000313" key="1">
    <source>
        <dbReference type="EMBL" id="AMU92020.1"/>
    </source>
</evidence>
<name>A0AAC9AY45_SPHMC</name>
<accession>A0AAC9AY45</accession>
<reference evidence="2" key="1">
    <citation type="submission" date="2015-11" db="EMBL/GenBank/DDBJ databases">
        <title>Complete genome sequence of a polyethylene-glycol degrader Sphingopyxis macrogoltabida 203N (NBRC 111659).</title>
        <authorList>
            <person name="Yoshiyuki O."/>
            <person name="Shouta N."/>
            <person name="Nagata Y."/>
            <person name="Numata M."/>
            <person name="Tsuchikane K."/>
            <person name="Hosoyama A."/>
            <person name="Yamazoe A."/>
            <person name="Tsuda M."/>
            <person name="Fujita N."/>
            <person name="Kawai F."/>
        </authorList>
    </citation>
    <scope>NUCLEOTIDE SEQUENCE [LARGE SCALE GENOMIC DNA]</scope>
    <source>
        <strain evidence="2">203N</strain>
    </source>
</reference>
<sequence>MTAKEYANAVSAACFIPHHFFRYYDKSGRQLGELAVCYCCGGVDFSPAFRNLRRNEEWQFDFDAVEKMLKEMGVPTEVNCDA</sequence>
<protein>
    <submittedName>
        <fullName evidence="1">Uncharacterized protein</fullName>
    </submittedName>
</protein>
<dbReference type="AlphaFoldDB" id="A0AAC9AY45"/>
<dbReference type="EMBL" id="CP013344">
    <property type="protein sequence ID" value="AMU92020.1"/>
    <property type="molecule type" value="Genomic_DNA"/>
</dbReference>
<dbReference type="Proteomes" id="UP000076088">
    <property type="component" value="Chromosome"/>
</dbReference>
<evidence type="ECO:0000313" key="2">
    <source>
        <dbReference type="Proteomes" id="UP000076088"/>
    </source>
</evidence>
<proteinExistence type="predicted"/>
<keyword evidence="2" id="KW-1185">Reference proteome</keyword>